<accession>A0A9P6L9H7</accession>
<reference evidence="3" key="2">
    <citation type="submission" date="2020-11" db="EMBL/GenBank/DDBJ databases">
        <authorList>
            <consortium name="DOE Joint Genome Institute"/>
            <person name="Kuo A."/>
            <person name="Miyauchi S."/>
            <person name="Kiss E."/>
            <person name="Drula E."/>
            <person name="Kohler A."/>
            <person name="Sanchez-Garcia M."/>
            <person name="Andreopoulos B."/>
            <person name="Barry K.W."/>
            <person name="Bonito G."/>
            <person name="Buee M."/>
            <person name="Carver A."/>
            <person name="Chen C."/>
            <person name="Cichocki N."/>
            <person name="Clum A."/>
            <person name="Culley D."/>
            <person name="Crous P.W."/>
            <person name="Fauchery L."/>
            <person name="Girlanda M."/>
            <person name="Hayes R."/>
            <person name="Keri Z."/>
            <person name="Labutti K."/>
            <person name="Lipzen A."/>
            <person name="Lombard V."/>
            <person name="Magnuson J."/>
            <person name="Maillard F."/>
            <person name="Morin E."/>
            <person name="Murat C."/>
            <person name="Nolan M."/>
            <person name="Ohm R."/>
            <person name="Pangilinan J."/>
            <person name="Pereira M."/>
            <person name="Perotto S."/>
            <person name="Peter M."/>
            <person name="Riley R."/>
            <person name="Sitrit Y."/>
            <person name="Stielow B."/>
            <person name="Szollosi G."/>
            <person name="Zifcakova L."/>
            <person name="Stursova M."/>
            <person name="Spatafora J.W."/>
            <person name="Tedersoo L."/>
            <person name="Vaario L.-M."/>
            <person name="Yamada A."/>
            <person name="Yan M."/>
            <person name="Wang P."/>
            <person name="Xu J."/>
            <person name="Bruns T."/>
            <person name="Baldrian P."/>
            <person name="Vilgalys R."/>
            <person name="Henrissat B."/>
            <person name="Grigoriev I.V."/>
            <person name="Hibbett D."/>
            <person name="Nagy L.G."/>
            <person name="Martin F.M."/>
        </authorList>
    </citation>
    <scope>NUCLEOTIDE SEQUENCE</scope>
    <source>
        <strain evidence="3">UH-Tt-Lm1</strain>
    </source>
</reference>
<feature type="region of interest" description="Disordered" evidence="1">
    <location>
        <begin position="165"/>
        <end position="213"/>
    </location>
</feature>
<name>A0A9P6L9H7_9AGAM</name>
<dbReference type="Proteomes" id="UP000736335">
    <property type="component" value="Unassembled WGS sequence"/>
</dbReference>
<gene>
    <name evidence="3" type="ORF">BJ322DRAFT_601990</name>
</gene>
<evidence type="ECO:0000313" key="3">
    <source>
        <dbReference type="EMBL" id="KAF9788047.1"/>
    </source>
</evidence>
<evidence type="ECO:0000256" key="2">
    <source>
        <dbReference type="SAM" id="Phobius"/>
    </source>
</evidence>
<sequence>MPAISKILLIAFLGSFCFAIFIVFSYCCWKRAFLQRANTQLENPEYEVEEIPGTTDFVMVGRRGHTKTKVKKPKLWDIRVPGFGGRFVHERKVSSGSSFSDLSLCKDVGYWVDLKPMTVTYVKNPTKTHVPPIPPFPVDPLTGRVSGPTTLTVDGNALLRDLVNSSQSSLLQRPSRDTPSRPIPGPPPAEAHAADNAGGTSKRQKHESMSGYDKSTIEAVQVSVLIAMPQRPTAIRRHTTASAGPLEVGIVNIPLGHSAPRWSARQSIRPSPQ</sequence>
<comment type="caution">
    <text evidence="3">The sequence shown here is derived from an EMBL/GenBank/DDBJ whole genome shotgun (WGS) entry which is preliminary data.</text>
</comment>
<evidence type="ECO:0000313" key="4">
    <source>
        <dbReference type="Proteomes" id="UP000736335"/>
    </source>
</evidence>
<keyword evidence="2" id="KW-0812">Transmembrane</keyword>
<organism evidence="3 4">
    <name type="scientific">Thelephora terrestris</name>
    <dbReference type="NCBI Taxonomy" id="56493"/>
    <lineage>
        <taxon>Eukaryota</taxon>
        <taxon>Fungi</taxon>
        <taxon>Dikarya</taxon>
        <taxon>Basidiomycota</taxon>
        <taxon>Agaricomycotina</taxon>
        <taxon>Agaricomycetes</taxon>
        <taxon>Thelephorales</taxon>
        <taxon>Thelephoraceae</taxon>
        <taxon>Thelephora</taxon>
    </lineage>
</organism>
<evidence type="ECO:0000256" key="1">
    <source>
        <dbReference type="SAM" id="MobiDB-lite"/>
    </source>
</evidence>
<keyword evidence="4" id="KW-1185">Reference proteome</keyword>
<keyword evidence="2" id="KW-0472">Membrane</keyword>
<proteinExistence type="predicted"/>
<dbReference type="EMBL" id="WIUZ02000004">
    <property type="protein sequence ID" value="KAF9788047.1"/>
    <property type="molecule type" value="Genomic_DNA"/>
</dbReference>
<protein>
    <submittedName>
        <fullName evidence="3">Uncharacterized protein</fullName>
    </submittedName>
</protein>
<keyword evidence="2" id="KW-1133">Transmembrane helix</keyword>
<feature type="transmembrane region" description="Helical" evidence="2">
    <location>
        <begin position="7"/>
        <end position="26"/>
    </location>
</feature>
<dbReference type="AlphaFoldDB" id="A0A9P6L9H7"/>
<reference evidence="3" key="1">
    <citation type="journal article" date="2020" name="Nat. Commun.">
        <title>Large-scale genome sequencing of mycorrhizal fungi provides insights into the early evolution of symbiotic traits.</title>
        <authorList>
            <person name="Miyauchi S."/>
            <person name="Kiss E."/>
            <person name="Kuo A."/>
            <person name="Drula E."/>
            <person name="Kohler A."/>
            <person name="Sanchez-Garcia M."/>
            <person name="Morin E."/>
            <person name="Andreopoulos B."/>
            <person name="Barry K.W."/>
            <person name="Bonito G."/>
            <person name="Buee M."/>
            <person name="Carver A."/>
            <person name="Chen C."/>
            <person name="Cichocki N."/>
            <person name="Clum A."/>
            <person name="Culley D."/>
            <person name="Crous P.W."/>
            <person name="Fauchery L."/>
            <person name="Girlanda M."/>
            <person name="Hayes R.D."/>
            <person name="Keri Z."/>
            <person name="LaButti K."/>
            <person name="Lipzen A."/>
            <person name="Lombard V."/>
            <person name="Magnuson J."/>
            <person name="Maillard F."/>
            <person name="Murat C."/>
            <person name="Nolan M."/>
            <person name="Ohm R.A."/>
            <person name="Pangilinan J."/>
            <person name="Pereira M.F."/>
            <person name="Perotto S."/>
            <person name="Peter M."/>
            <person name="Pfister S."/>
            <person name="Riley R."/>
            <person name="Sitrit Y."/>
            <person name="Stielow J.B."/>
            <person name="Szollosi G."/>
            <person name="Zifcakova L."/>
            <person name="Stursova M."/>
            <person name="Spatafora J.W."/>
            <person name="Tedersoo L."/>
            <person name="Vaario L.M."/>
            <person name="Yamada A."/>
            <person name="Yan M."/>
            <person name="Wang P."/>
            <person name="Xu J."/>
            <person name="Bruns T."/>
            <person name="Baldrian P."/>
            <person name="Vilgalys R."/>
            <person name="Dunand C."/>
            <person name="Henrissat B."/>
            <person name="Grigoriev I.V."/>
            <person name="Hibbett D."/>
            <person name="Nagy L.G."/>
            <person name="Martin F.M."/>
        </authorList>
    </citation>
    <scope>NUCLEOTIDE SEQUENCE</scope>
    <source>
        <strain evidence="3">UH-Tt-Lm1</strain>
    </source>
</reference>